<sequence>MSKKETGPVPLPDALPLPVVDNHTHLDHARNTEAGELVSDETVEKLIAQAVSVNVTRMVQIGCDLPAARWTAQAVERFPQLLGGVALHPTEATKHAAAGDFSQAFEEIEKLAAHPRIRVVGETGLDHYWVDDDAGKTAQEESFRRHIDLAKRLGKALQIHDRNAHDDVIRVLEEEGAPERTVFHCFSGGAAMAQLAADRGWFLSFAGTVTFKNAADLREALQVVPLEQVLVETDAPYLTPMPYRGRVNASYLVPLTVRFMAETVQRDLAEVCAALDATSQRVYGTW</sequence>
<evidence type="ECO:0000313" key="4">
    <source>
        <dbReference type="EMBL" id="MCD5315379.1"/>
    </source>
</evidence>
<feature type="binding site" evidence="3">
    <location>
        <position position="160"/>
    </location>
    <ligand>
        <name>a divalent metal cation</name>
        <dbReference type="ChEBI" id="CHEBI:60240"/>
        <label>2</label>
    </ligand>
</feature>
<dbReference type="RefSeq" id="WP_231448186.1">
    <property type="nucleotide sequence ID" value="NZ_JAJOMB010000021.1"/>
</dbReference>
<dbReference type="InterPro" id="IPR015991">
    <property type="entry name" value="TatD/YcfH-like"/>
</dbReference>
<dbReference type="CDD" id="cd01310">
    <property type="entry name" value="TatD_DNAse"/>
    <property type="match status" value="1"/>
</dbReference>
<dbReference type="InterPro" id="IPR001130">
    <property type="entry name" value="TatD-like"/>
</dbReference>
<feature type="binding site" evidence="3">
    <location>
        <position position="184"/>
    </location>
    <ligand>
        <name>a divalent metal cation</name>
        <dbReference type="ChEBI" id="CHEBI:60240"/>
        <label>2</label>
    </ligand>
</feature>
<proteinExistence type="predicted"/>
<dbReference type="NCBIfam" id="TIGR00010">
    <property type="entry name" value="YchF/TatD family DNA exonuclease"/>
    <property type="match status" value="1"/>
</dbReference>
<feature type="binding site" evidence="3">
    <location>
        <position position="25"/>
    </location>
    <ligand>
        <name>a divalent metal cation</name>
        <dbReference type="ChEBI" id="CHEBI:60240"/>
        <label>1</label>
    </ligand>
</feature>
<evidence type="ECO:0000256" key="1">
    <source>
        <dbReference type="ARBA" id="ARBA00022723"/>
    </source>
</evidence>
<dbReference type="PIRSF" id="PIRSF005902">
    <property type="entry name" value="DNase_TatD"/>
    <property type="match status" value="1"/>
</dbReference>
<evidence type="ECO:0000313" key="5">
    <source>
        <dbReference type="Proteomes" id="UP001138997"/>
    </source>
</evidence>
<reference evidence="4" key="1">
    <citation type="submission" date="2021-11" db="EMBL/GenBank/DDBJ databases">
        <title>Streptomyces corallinus and Kineosporia corallina sp. nov., two new coral-derived marine actinobacteria.</title>
        <authorList>
            <person name="Buangrab K."/>
            <person name="Sutthacheep M."/>
            <person name="Yeemin T."/>
            <person name="Harunari E."/>
            <person name="Igarashi Y."/>
            <person name="Sripreechasak P."/>
            <person name="Kanchanasin P."/>
            <person name="Tanasupawat S."/>
            <person name="Phongsopitanun W."/>
        </authorList>
    </citation>
    <scope>NUCLEOTIDE SEQUENCE</scope>
    <source>
        <strain evidence="4">JCM 31032</strain>
    </source>
</reference>
<dbReference type="GO" id="GO:0046872">
    <property type="term" value="F:metal ion binding"/>
    <property type="evidence" value="ECO:0007669"/>
    <property type="project" value="UniProtKB-KW"/>
</dbReference>
<dbReference type="InterPro" id="IPR032466">
    <property type="entry name" value="Metal_Hydrolase"/>
</dbReference>
<protein>
    <submittedName>
        <fullName evidence="4">TatD family hydrolase</fullName>
    </submittedName>
</protein>
<keyword evidence="5" id="KW-1185">Reference proteome</keyword>
<keyword evidence="1 3" id="KW-0479">Metal-binding</keyword>
<dbReference type="GO" id="GO:0005829">
    <property type="term" value="C:cytosol"/>
    <property type="evidence" value="ECO:0007669"/>
    <property type="project" value="TreeGrafter"/>
</dbReference>
<dbReference type="Gene3D" id="3.20.20.140">
    <property type="entry name" value="Metal-dependent hydrolases"/>
    <property type="match status" value="1"/>
</dbReference>
<dbReference type="PANTHER" id="PTHR46124:SF2">
    <property type="entry name" value="D-AMINOACYL-TRNA DEACYLASE"/>
    <property type="match status" value="1"/>
</dbReference>
<evidence type="ECO:0000256" key="2">
    <source>
        <dbReference type="ARBA" id="ARBA00022801"/>
    </source>
</evidence>
<dbReference type="Proteomes" id="UP001138997">
    <property type="component" value="Unassembled WGS sequence"/>
</dbReference>
<evidence type="ECO:0000256" key="3">
    <source>
        <dbReference type="PIRSR" id="PIRSR005902-1"/>
    </source>
</evidence>
<accession>A0A9X1NKS8</accession>
<organism evidence="4 5">
    <name type="scientific">Kineosporia babensis</name>
    <dbReference type="NCBI Taxonomy" id="499548"/>
    <lineage>
        <taxon>Bacteria</taxon>
        <taxon>Bacillati</taxon>
        <taxon>Actinomycetota</taxon>
        <taxon>Actinomycetes</taxon>
        <taxon>Kineosporiales</taxon>
        <taxon>Kineosporiaceae</taxon>
        <taxon>Kineosporia</taxon>
    </lineage>
</organism>
<dbReference type="AlphaFoldDB" id="A0A9X1NKS8"/>
<dbReference type="GO" id="GO:0016788">
    <property type="term" value="F:hydrolase activity, acting on ester bonds"/>
    <property type="evidence" value="ECO:0007669"/>
    <property type="project" value="InterPro"/>
</dbReference>
<feature type="binding site" evidence="3">
    <location>
        <position position="234"/>
    </location>
    <ligand>
        <name>a divalent metal cation</name>
        <dbReference type="ChEBI" id="CHEBI:60240"/>
        <label>1</label>
    </ligand>
</feature>
<name>A0A9X1NKS8_9ACTN</name>
<gene>
    <name evidence="4" type="ORF">LR394_31225</name>
</gene>
<dbReference type="FunFam" id="3.20.20.140:FF:000005">
    <property type="entry name" value="TatD family hydrolase"/>
    <property type="match status" value="1"/>
</dbReference>
<comment type="caution">
    <text evidence="4">The sequence shown here is derived from an EMBL/GenBank/DDBJ whole genome shotgun (WGS) entry which is preliminary data.</text>
</comment>
<dbReference type="GO" id="GO:0004536">
    <property type="term" value="F:DNA nuclease activity"/>
    <property type="evidence" value="ECO:0007669"/>
    <property type="project" value="InterPro"/>
</dbReference>
<dbReference type="Pfam" id="PF01026">
    <property type="entry name" value="TatD_DNase"/>
    <property type="match status" value="1"/>
</dbReference>
<dbReference type="SUPFAM" id="SSF51556">
    <property type="entry name" value="Metallo-dependent hydrolases"/>
    <property type="match status" value="1"/>
</dbReference>
<keyword evidence="2 4" id="KW-0378">Hydrolase</keyword>
<feature type="binding site" evidence="3">
    <location>
        <position position="23"/>
    </location>
    <ligand>
        <name>a divalent metal cation</name>
        <dbReference type="ChEBI" id="CHEBI:60240"/>
        <label>1</label>
    </ligand>
</feature>
<dbReference type="EMBL" id="JAJOMB010000021">
    <property type="protein sequence ID" value="MCD5315379.1"/>
    <property type="molecule type" value="Genomic_DNA"/>
</dbReference>
<feature type="binding site" evidence="3">
    <location>
        <position position="122"/>
    </location>
    <ligand>
        <name>a divalent metal cation</name>
        <dbReference type="ChEBI" id="CHEBI:60240"/>
        <label>1</label>
    </ligand>
</feature>
<dbReference type="PANTHER" id="PTHR46124">
    <property type="entry name" value="D-AMINOACYL-TRNA DEACYLASE"/>
    <property type="match status" value="1"/>
</dbReference>